<dbReference type="PROSITE" id="PS50893">
    <property type="entry name" value="ABC_TRANSPORTER_2"/>
    <property type="match status" value="1"/>
</dbReference>
<dbReference type="CDD" id="cd03256">
    <property type="entry name" value="ABC_PhnC_transporter"/>
    <property type="match status" value="1"/>
</dbReference>
<accession>A0A2T1D8Q8</accession>
<keyword evidence="10" id="KW-1185">Reference proteome</keyword>
<reference evidence="9 10" key="2">
    <citation type="submission" date="2018-03" db="EMBL/GenBank/DDBJ databases">
        <title>The ancient ancestry and fast evolution of plastids.</title>
        <authorList>
            <person name="Moore K.R."/>
            <person name="Magnabosco C."/>
            <person name="Momper L."/>
            <person name="Gold D.A."/>
            <person name="Bosak T."/>
            <person name="Fournier G.P."/>
        </authorList>
    </citation>
    <scope>NUCLEOTIDE SEQUENCE [LARGE SCALE GENOMIC DNA]</scope>
    <source>
        <strain evidence="9 10">ULC007</strain>
    </source>
</reference>
<dbReference type="InterPro" id="IPR003593">
    <property type="entry name" value="AAA+_ATPase"/>
</dbReference>
<dbReference type="Gene3D" id="3.40.50.300">
    <property type="entry name" value="P-loop containing nucleotide triphosphate hydrolases"/>
    <property type="match status" value="1"/>
</dbReference>
<dbReference type="InterPro" id="IPR027417">
    <property type="entry name" value="P-loop_NTPase"/>
</dbReference>
<dbReference type="InterPro" id="IPR012693">
    <property type="entry name" value="ABC_transpr_PhnC"/>
</dbReference>
<dbReference type="STRING" id="1920490.GCA_001895925_02099"/>
<evidence type="ECO:0000256" key="4">
    <source>
        <dbReference type="ARBA" id="ARBA00022840"/>
    </source>
</evidence>
<dbReference type="SUPFAM" id="SSF52540">
    <property type="entry name" value="P-loop containing nucleoside triphosphate hydrolases"/>
    <property type="match status" value="1"/>
</dbReference>
<keyword evidence="5" id="KW-0918">Phosphonate transport</keyword>
<gene>
    <name evidence="9" type="primary">phnC</name>
    <name evidence="9" type="ORF">C7B65_20455</name>
</gene>
<dbReference type="Pfam" id="PF00005">
    <property type="entry name" value="ABC_tran"/>
    <property type="match status" value="1"/>
</dbReference>
<evidence type="ECO:0000259" key="8">
    <source>
        <dbReference type="PROSITE" id="PS50893"/>
    </source>
</evidence>
<dbReference type="OrthoDB" id="9802264at2"/>
<keyword evidence="3" id="KW-0547">Nucleotide-binding</keyword>
<evidence type="ECO:0000256" key="5">
    <source>
        <dbReference type="ARBA" id="ARBA00022885"/>
    </source>
</evidence>
<reference evidence="9 10" key="1">
    <citation type="submission" date="2018-02" db="EMBL/GenBank/DDBJ databases">
        <authorList>
            <person name="Cohen D.B."/>
            <person name="Kent A.D."/>
        </authorList>
    </citation>
    <scope>NUCLEOTIDE SEQUENCE [LARGE SCALE GENOMIC DNA]</scope>
    <source>
        <strain evidence="9 10">ULC007</strain>
    </source>
</reference>
<feature type="domain" description="ABC transporter" evidence="8">
    <location>
        <begin position="8"/>
        <end position="251"/>
    </location>
</feature>
<comment type="caution">
    <text evidence="9">The sequence shown here is derived from an EMBL/GenBank/DDBJ whole genome shotgun (WGS) entry which is preliminary data.</text>
</comment>
<dbReference type="EMBL" id="PVWG01000036">
    <property type="protein sequence ID" value="PSB16837.1"/>
    <property type="molecule type" value="Genomic_DNA"/>
</dbReference>
<dbReference type="NCBIfam" id="TIGR02315">
    <property type="entry name" value="ABC_phnC"/>
    <property type="match status" value="1"/>
</dbReference>
<dbReference type="GO" id="GO:0016887">
    <property type="term" value="F:ATP hydrolysis activity"/>
    <property type="evidence" value="ECO:0007669"/>
    <property type="project" value="InterPro"/>
</dbReference>
<evidence type="ECO:0000256" key="3">
    <source>
        <dbReference type="ARBA" id="ARBA00022741"/>
    </source>
</evidence>
<dbReference type="GO" id="GO:0015416">
    <property type="term" value="F:ABC-type phosphonate transporter activity"/>
    <property type="evidence" value="ECO:0007669"/>
    <property type="project" value="InterPro"/>
</dbReference>
<dbReference type="PROSITE" id="PS00211">
    <property type="entry name" value="ABC_TRANSPORTER_1"/>
    <property type="match status" value="1"/>
</dbReference>
<dbReference type="Proteomes" id="UP000238634">
    <property type="component" value="Unassembled WGS sequence"/>
</dbReference>
<dbReference type="InterPro" id="IPR050086">
    <property type="entry name" value="MetN_ABC_transporter-like"/>
</dbReference>
<dbReference type="PANTHER" id="PTHR43166">
    <property type="entry name" value="AMINO ACID IMPORT ATP-BINDING PROTEIN"/>
    <property type="match status" value="1"/>
</dbReference>
<dbReference type="SMART" id="SM00382">
    <property type="entry name" value="AAA"/>
    <property type="match status" value="1"/>
</dbReference>
<keyword evidence="6" id="KW-1278">Translocase</keyword>
<dbReference type="GO" id="GO:0016020">
    <property type="term" value="C:membrane"/>
    <property type="evidence" value="ECO:0007669"/>
    <property type="project" value="InterPro"/>
</dbReference>
<evidence type="ECO:0000256" key="7">
    <source>
        <dbReference type="ARBA" id="ARBA00023136"/>
    </source>
</evidence>
<keyword evidence="1" id="KW-0813">Transport</keyword>
<sequence>MAFSVPVFELKQVSQQFGQFSALRNISLQIYPGERVALVGSSGAGKSTLLRLLNGSVRSTRGEVWAMGRNLSQLNSKRLRQIQQQIGTIYQQLNLVDNLRVIHNVNAGHLGRWSFFKALASLMVPLEVETAVKALSQVGIAEKLYERTDRLSGGQQQRVAIARVLVQNPLVILADEPIASLDPELSREIMDLLQNLAEQADRTLVVSLHDVDFARSHCDRMIGLRQGQILFDAAPHQVSPDLIADLYRLESH</sequence>
<keyword evidence="2" id="KW-1003">Cell membrane</keyword>
<dbReference type="InterPro" id="IPR003439">
    <property type="entry name" value="ABC_transporter-like_ATP-bd"/>
</dbReference>
<keyword evidence="4 9" id="KW-0067">ATP-binding</keyword>
<dbReference type="PANTHER" id="PTHR43166:SF6">
    <property type="entry name" value="PHOSPHONATES IMPORT ATP-BINDING PROTEIN PHNC"/>
    <property type="match status" value="1"/>
</dbReference>
<keyword evidence="7" id="KW-0472">Membrane</keyword>
<proteinExistence type="predicted"/>
<name>A0A2T1D8Q8_9CYAN</name>
<dbReference type="InterPro" id="IPR017871">
    <property type="entry name" value="ABC_transporter-like_CS"/>
</dbReference>
<evidence type="ECO:0000256" key="2">
    <source>
        <dbReference type="ARBA" id="ARBA00022475"/>
    </source>
</evidence>
<organism evidence="9 10">
    <name type="scientific">Phormidesmis priestleyi ULC007</name>
    <dbReference type="NCBI Taxonomy" id="1920490"/>
    <lineage>
        <taxon>Bacteria</taxon>
        <taxon>Bacillati</taxon>
        <taxon>Cyanobacteriota</taxon>
        <taxon>Cyanophyceae</taxon>
        <taxon>Leptolyngbyales</taxon>
        <taxon>Leptolyngbyaceae</taxon>
        <taxon>Phormidesmis</taxon>
    </lineage>
</organism>
<evidence type="ECO:0000313" key="10">
    <source>
        <dbReference type="Proteomes" id="UP000238634"/>
    </source>
</evidence>
<protein>
    <submittedName>
        <fullName evidence="9">Phosphonate ABC transporter ATP-binding protein</fullName>
    </submittedName>
</protein>
<evidence type="ECO:0000256" key="1">
    <source>
        <dbReference type="ARBA" id="ARBA00022448"/>
    </source>
</evidence>
<dbReference type="GO" id="GO:0005524">
    <property type="term" value="F:ATP binding"/>
    <property type="evidence" value="ECO:0007669"/>
    <property type="project" value="UniProtKB-KW"/>
</dbReference>
<evidence type="ECO:0000313" key="9">
    <source>
        <dbReference type="EMBL" id="PSB16837.1"/>
    </source>
</evidence>
<dbReference type="RefSeq" id="WP_073074540.1">
    <property type="nucleotide sequence ID" value="NZ_MPPI01000039.1"/>
</dbReference>
<evidence type="ECO:0000256" key="6">
    <source>
        <dbReference type="ARBA" id="ARBA00022967"/>
    </source>
</evidence>
<dbReference type="AlphaFoldDB" id="A0A2T1D8Q8"/>